<keyword evidence="2" id="KW-0964">Secreted</keyword>
<dbReference type="InterPro" id="IPR001343">
    <property type="entry name" value="Hemolysn_Ca-bd"/>
</dbReference>
<dbReference type="PANTHER" id="PTHR38340:SF1">
    <property type="entry name" value="S-LAYER PROTEIN"/>
    <property type="match status" value="1"/>
</dbReference>
<reference evidence="3" key="1">
    <citation type="journal article" date="2020" name="mSystems">
        <title>Genome- and Community-Level Interaction Insights into Carbon Utilization and Element Cycling Functions of Hydrothermarchaeota in Hydrothermal Sediment.</title>
        <authorList>
            <person name="Zhou Z."/>
            <person name="Liu Y."/>
            <person name="Xu W."/>
            <person name="Pan J."/>
            <person name="Luo Z.H."/>
            <person name="Li M."/>
        </authorList>
    </citation>
    <scope>NUCLEOTIDE SEQUENCE [LARGE SCALE GENOMIC DNA]</scope>
    <source>
        <strain evidence="3">SpSt-374</strain>
    </source>
</reference>
<accession>A0A7C3ZHW1</accession>
<dbReference type="PROSITE" id="PS00330">
    <property type="entry name" value="HEMOLYSIN_CALCIUM"/>
    <property type="match status" value="1"/>
</dbReference>
<dbReference type="Gene3D" id="2.150.10.10">
    <property type="entry name" value="Serralysin-like metalloprotease, C-terminal"/>
    <property type="match status" value="2"/>
</dbReference>
<dbReference type="GO" id="GO:0005576">
    <property type="term" value="C:extracellular region"/>
    <property type="evidence" value="ECO:0007669"/>
    <property type="project" value="UniProtKB-SubCell"/>
</dbReference>
<dbReference type="PANTHER" id="PTHR38340">
    <property type="entry name" value="S-LAYER PROTEIN"/>
    <property type="match status" value="1"/>
</dbReference>
<proteinExistence type="predicted"/>
<dbReference type="InterPro" id="IPR050557">
    <property type="entry name" value="RTX_toxin/Mannuronan_C5-epim"/>
</dbReference>
<protein>
    <submittedName>
        <fullName evidence="3">Calcium-binding protein</fullName>
    </submittedName>
</protein>
<sequence>MTNDKGDLKFMGLFDFLIPDKGFFDFIPGIGDDEEDDGQSDGVKLALNAAKFITLGPTGFLLSAVVDEVVDQVGDNIDLGKIGGDFLNVVGEIIDDTAPNLSAGKLVNSVSSGISSFFSAANIASRFSSSNIINTVASSLIGDGGLLGSFTDVIGSAAIGALAGSFVDADDADNLIEVTAANAELKGGLRAFGGNDRILGTDDRDVVNGNMGNDTIIGVGGDDFLRGGQGDDILYGDDGNDIINGNRGNDDVRGGNGNDVLRGGEGNDTLTGGDGNDILMGDKGSDFLTGGGGADQFILRGDVKEENAALAPRILDFNAGQGDRIGLAAVADITTIGFYAMDINSDGVMDTAIADENTNRVLGVVLDAGANSNLQNSVFVVNESDPTFNTIG</sequence>
<dbReference type="GO" id="GO:0005509">
    <property type="term" value="F:calcium ion binding"/>
    <property type="evidence" value="ECO:0007669"/>
    <property type="project" value="InterPro"/>
</dbReference>
<dbReference type="InterPro" id="IPR018511">
    <property type="entry name" value="Hemolysin-typ_Ca-bd_CS"/>
</dbReference>
<organism evidence="3">
    <name type="scientific">Planktothricoides sp. SpSt-374</name>
    <dbReference type="NCBI Taxonomy" id="2282167"/>
    <lineage>
        <taxon>Bacteria</taxon>
        <taxon>Bacillati</taxon>
        <taxon>Cyanobacteriota</taxon>
        <taxon>Cyanophyceae</taxon>
        <taxon>Oscillatoriophycideae</taxon>
        <taxon>Oscillatoriales</taxon>
        <taxon>Oscillatoriaceae</taxon>
        <taxon>Planktothricoides</taxon>
    </lineage>
</organism>
<name>A0A7C3ZHW1_9CYAN</name>
<comment type="caution">
    <text evidence="3">The sequence shown here is derived from an EMBL/GenBank/DDBJ whole genome shotgun (WGS) entry which is preliminary data.</text>
</comment>
<gene>
    <name evidence="3" type="ORF">ENR15_02655</name>
</gene>
<dbReference type="PRINTS" id="PR00313">
    <property type="entry name" value="CABNDNGRPT"/>
</dbReference>
<dbReference type="Pfam" id="PF00353">
    <property type="entry name" value="HemolysinCabind"/>
    <property type="match status" value="2"/>
</dbReference>
<dbReference type="AlphaFoldDB" id="A0A7C3ZHW1"/>
<evidence type="ECO:0000256" key="2">
    <source>
        <dbReference type="ARBA" id="ARBA00022525"/>
    </source>
</evidence>
<comment type="subcellular location">
    <subcellularLocation>
        <location evidence="1">Secreted</location>
    </subcellularLocation>
</comment>
<dbReference type="EMBL" id="DSPX01000022">
    <property type="protein sequence ID" value="HGF99582.1"/>
    <property type="molecule type" value="Genomic_DNA"/>
</dbReference>
<evidence type="ECO:0000256" key="1">
    <source>
        <dbReference type="ARBA" id="ARBA00004613"/>
    </source>
</evidence>
<dbReference type="InterPro" id="IPR011049">
    <property type="entry name" value="Serralysin-like_metalloprot_C"/>
</dbReference>
<dbReference type="SUPFAM" id="SSF51120">
    <property type="entry name" value="beta-Roll"/>
    <property type="match status" value="2"/>
</dbReference>
<evidence type="ECO:0000313" key="3">
    <source>
        <dbReference type="EMBL" id="HGF99582.1"/>
    </source>
</evidence>